<dbReference type="EMBL" id="SPVF01000247">
    <property type="protein sequence ID" value="TFW13739.1"/>
    <property type="molecule type" value="Genomic_DNA"/>
</dbReference>
<feature type="domain" description="N-acetyltransferase" evidence="1">
    <location>
        <begin position="14"/>
        <end position="179"/>
    </location>
</feature>
<evidence type="ECO:0000313" key="2">
    <source>
        <dbReference type="EMBL" id="TFW13739.1"/>
    </source>
</evidence>
<dbReference type="Proteomes" id="UP000298438">
    <property type="component" value="Unassembled WGS sequence"/>
</dbReference>
<evidence type="ECO:0000259" key="1">
    <source>
        <dbReference type="PROSITE" id="PS51186"/>
    </source>
</evidence>
<accession>A0A4Y9S1D2</accession>
<keyword evidence="3" id="KW-1185">Reference proteome</keyword>
<protein>
    <submittedName>
        <fullName evidence="2">N-acetyltransferase</fullName>
    </submittedName>
</protein>
<dbReference type="InterPro" id="IPR051531">
    <property type="entry name" value="N-acetyltransferase"/>
</dbReference>
<sequence>MPVLTPTVIDTARLRLRWITAADAAAQFSLFGDPVLRRYGGAAAWTRLEQAEESVAKALQAYEDGASLLFAITLPETGEVIGNTRLYDFHDQNRRCDIGYILAHAHQGKGYMFEALEATLQHAFSALDLNRIEADVDPRNHASYKVLERLGFRKEGFMPERWFVNGEWCDTINYGLLRRYWEHARRGDHGE</sequence>
<dbReference type="RefSeq" id="WP_135208823.1">
    <property type="nucleotide sequence ID" value="NZ_SPVF01000247.1"/>
</dbReference>
<reference evidence="2 3" key="1">
    <citation type="submission" date="2019-03" db="EMBL/GenBank/DDBJ databases">
        <title>Draft Genome Sequence of Massilia arenosa sp. nov., a Novel Massilia Species Isolated from a Sandy-loam Maize Soil.</title>
        <authorList>
            <person name="Raths R."/>
            <person name="Peta V."/>
            <person name="Bucking H."/>
        </authorList>
    </citation>
    <scope>NUCLEOTIDE SEQUENCE [LARGE SCALE GENOMIC DNA]</scope>
    <source>
        <strain evidence="2 3">MC02</strain>
    </source>
</reference>
<organism evidence="2 3">
    <name type="scientific">Zemynaea arenosa</name>
    <dbReference type="NCBI Taxonomy" id="2561931"/>
    <lineage>
        <taxon>Bacteria</taxon>
        <taxon>Pseudomonadati</taxon>
        <taxon>Pseudomonadota</taxon>
        <taxon>Betaproteobacteria</taxon>
        <taxon>Burkholderiales</taxon>
        <taxon>Oxalobacteraceae</taxon>
        <taxon>Telluria group</taxon>
        <taxon>Zemynaea</taxon>
    </lineage>
</organism>
<gene>
    <name evidence="2" type="ORF">E4L96_19180</name>
</gene>
<dbReference type="InterPro" id="IPR000182">
    <property type="entry name" value="GNAT_dom"/>
</dbReference>
<keyword evidence="2" id="KW-0808">Transferase</keyword>
<dbReference type="SUPFAM" id="SSF55729">
    <property type="entry name" value="Acyl-CoA N-acyltransferases (Nat)"/>
    <property type="match status" value="1"/>
</dbReference>
<dbReference type="AlphaFoldDB" id="A0A4Y9S1D2"/>
<name>A0A4Y9S1D2_9BURK</name>
<evidence type="ECO:0000313" key="3">
    <source>
        <dbReference type="Proteomes" id="UP000298438"/>
    </source>
</evidence>
<dbReference type="Gene3D" id="3.40.630.30">
    <property type="match status" value="1"/>
</dbReference>
<dbReference type="GO" id="GO:0016747">
    <property type="term" value="F:acyltransferase activity, transferring groups other than amino-acyl groups"/>
    <property type="evidence" value="ECO:0007669"/>
    <property type="project" value="InterPro"/>
</dbReference>
<dbReference type="Pfam" id="PF13302">
    <property type="entry name" value="Acetyltransf_3"/>
    <property type="match status" value="1"/>
</dbReference>
<dbReference type="OrthoDB" id="9801656at2"/>
<proteinExistence type="predicted"/>
<dbReference type="PANTHER" id="PTHR43792">
    <property type="entry name" value="GNAT FAMILY, PUTATIVE (AFU_ORTHOLOGUE AFUA_3G00765)-RELATED-RELATED"/>
    <property type="match status" value="1"/>
</dbReference>
<comment type="caution">
    <text evidence="2">The sequence shown here is derived from an EMBL/GenBank/DDBJ whole genome shotgun (WGS) entry which is preliminary data.</text>
</comment>
<dbReference type="InterPro" id="IPR016181">
    <property type="entry name" value="Acyl_CoA_acyltransferase"/>
</dbReference>
<dbReference type="PROSITE" id="PS51186">
    <property type="entry name" value="GNAT"/>
    <property type="match status" value="1"/>
</dbReference>